<evidence type="ECO:0000313" key="2">
    <source>
        <dbReference type="Proteomes" id="UP001304071"/>
    </source>
</evidence>
<gene>
    <name evidence="1" type="ORF">R8Z52_03240</name>
</gene>
<protein>
    <submittedName>
        <fullName evidence="1">Glycosyltransferase family 92 protein</fullName>
    </submittedName>
</protein>
<dbReference type="EMBL" id="CP138203">
    <property type="protein sequence ID" value="WPC74292.1"/>
    <property type="molecule type" value="Genomic_DNA"/>
</dbReference>
<reference evidence="1 2" key="1">
    <citation type="submission" date="2023-11" db="EMBL/GenBank/DDBJ databases">
        <title>Plant-associative lifestyle of Vibrio porteresiae and its evolutionary dynamics.</title>
        <authorList>
            <person name="Rameshkumar N."/>
            <person name="Kirti K."/>
        </authorList>
    </citation>
    <scope>NUCLEOTIDE SEQUENCE [LARGE SCALE GENOMIC DNA]</scope>
    <source>
        <strain evidence="1 2">MSSRF30</strain>
    </source>
</reference>
<dbReference type="Pfam" id="PF13704">
    <property type="entry name" value="Glyco_tranf_2_4"/>
    <property type="match status" value="1"/>
</dbReference>
<keyword evidence="2" id="KW-1185">Reference proteome</keyword>
<proteinExistence type="predicted"/>
<evidence type="ECO:0000313" key="1">
    <source>
        <dbReference type="EMBL" id="WPC74292.1"/>
    </source>
</evidence>
<organism evidence="1 2">
    <name type="scientific">Vibrio porteresiae DSM 19223</name>
    <dbReference type="NCBI Taxonomy" id="1123496"/>
    <lineage>
        <taxon>Bacteria</taxon>
        <taxon>Pseudomonadati</taxon>
        <taxon>Pseudomonadota</taxon>
        <taxon>Gammaproteobacteria</taxon>
        <taxon>Vibrionales</taxon>
        <taxon>Vibrionaceae</taxon>
        <taxon>Vibrio</taxon>
    </lineage>
</organism>
<sequence length="410" mass="47585">MVDGMSFLCKSVKTKNGEPRVKLIAIAKDESAYLAEWIYHHHYFGVDSFDIHVNNTADNTIEVLNKLKERFDINIIDSNGLYQQYGVHFQTQAYEMSLKGLNKKEFTHVGFLDVDEFWTPADFSKSIKDILIKNNQFDSLIFSWVIHVDEYEFSRCFRPTIKVVNDHHVKCFAKTSSSFKASIHNIVGESLDYGDCDGVSVRFSDETNSKLESIPKVLPNAFILHRAYRSELEYVSALARGRPNGSRFKNNRKGYYIPNDKFYDFVINGDALKRYYLGLDIIFHDLELDSLIAQAQRYIKDRYRSVLKLATDKTTELEKQQLVTALGNIKIPEVNIIKNKLAHELKDKIEENMQRKKHIDAIRDAAMFFDKVDDGDVAYVLMELAHKLRPEGKFIEQKFKEFSQRRSIDD</sequence>
<dbReference type="RefSeq" id="WP_261894408.1">
    <property type="nucleotide sequence ID" value="NZ_AP024895.1"/>
</dbReference>
<dbReference type="Proteomes" id="UP001304071">
    <property type="component" value="Chromosome 1"/>
</dbReference>
<accession>A0ABZ0QCV7</accession>
<name>A0ABZ0QCV7_9VIBR</name>